<dbReference type="GO" id="GO:0016301">
    <property type="term" value="F:kinase activity"/>
    <property type="evidence" value="ECO:0007669"/>
    <property type="project" value="UniProtKB-KW"/>
</dbReference>
<dbReference type="Pfam" id="PF14501">
    <property type="entry name" value="HATPase_c_5"/>
    <property type="match status" value="1"/>
</dbReference>
<dbReference type="EMBL" id="QGDL01000003">
    <property type="protein sequence ID" value="PWJ30947.1"/>
    <property type="molecule type" value="Genomic_DNA"/>
</dbReference>
<comment type="caution">
    <text evidence="3">The sequence shown here is derived from an EMBL/GenBank/DDBJ whole genome shotgun (WGS) entry which is preliminary data.</text>
</comment>
<feature type="transmembrane region" description="Helical" evidence="1">
    <location>
        <begin position="69"/>
        <end position="90"/>
    </location>
</feature>
<dbReference type="OrthoDB" id="1656061at2"/>
<evidence type="ECO:0000313" key="4">
    <source>
        <dbReference type="Proteomes" id="UP000245845"/>
    </source>
</evidence>
<name>A0A2Y9C9U7_9FIRM</name>
<feature type="domain" description="Sensor histidine kinase NatK-like C-terminal" evidence="2">
    <location>
        <begin position="345"/>
        <end position="447"/>
    </location>
</feature>
<evidence type="ECO:0000313" key="3">
    <source>
        <dbReference type="EMBL" id="PWJ30947.1"/>
    </source>
</evidence>
<dbReference type="Proteomes" id="UP000245845">
    <property type="component" value="Unassembled WGS sequence"/>
</dbReference>
<proteinExistence type="predicted"/>
<feature type="transmembrane region" description="Helical" evidence="1">
    <location>
        <begin position="171"/>
        <end position="189"/>
    </location>
</feature>
<keyword evidence="1" id="KW-0812">Transmembrane</keyword>
<keyword evidence="4" id="KW-1185">Reference proteome</keyword>
<accession>A0A2Y9C9U7</accession>
<dbReference type="GO" id="GO:0042802">
    <property type="term" value="F:identical protein binding"/>
    <property type="evidence" value="ECO:0007669"/>
    <property type="project" value="TreeGrafter"/>
</dbReference>
<dbReference type="RefSeq" id="WP_109730559.1">
    <property type="nucleotide sequence ID" value="NZ_BAAACK010000004.1"/>
</dbReference>
<organism evidence="3 4">
    <name type="scientific">Faecalicatena orotica</name>
    <dbReference type="NCBI Taxonomy" id="1544"/>
    <lineage>
        <taxon>Bacteria</taxon>
        <taxon>Bacillati</taxon>
        <taxon>Bacillota</taxon>
        <taxon>Clostridia</taxon>
        <taxon>Lachnospirales</taxon>
        <taxon>Lachnospiraceae</taxon>
        <taxon>Faecalicatena</taxon>
    </lineage>
</organism>
<feature type="transmembrane region" description="Helical" evidence="1">
    <location>
        <begin position="44"/>
        <end position="63"/>
    </location>
</feature>
<dbReference type="InterPro" id="IPR032834">
    <property type="entry name" value="NatK-like_C"/>
</dbReference>
<feature type="transmembrane region" description="Helical" evidence="1">
    <location>
        <begin position="102"/>
        <end position="124"/>
    </location>
</feature>
<keyword evidence="1" id="KW-0472">Membrane</keyword>
<dbReference type="SUPFAM" id="SSF55874">
    <property type="entry name" value="ATPase domain of HSP90 chaperone/DNA topoisomerase II/histidine kinase"/>
    <property type="match status" value="1"/>
</dbReference>
<reference evidence="3 4" key="1">
    <citation type="submission" date="2018-05" db="EMBL/GenBank/DDBJ databases">
        <title>The Hungate 1000. A catalogue of reference genomes from the rumen microbiome.</title>
        <authorList>
            <person name="Kelly W."/>
        </authorList>
    </citation>
    <scope>NUCLEOTIDE SEQUENCE [LARGE SCALE GENOMIC DNA]</scope>
    <source>
        <strain evidence="3 4">NLAE-zl-C242</strain>
    </source>
</reference>
<dbReference type="PANTHER" id="PTHR40448">
    <property type="entry name" value="TWO-COMPONENT SENSOR HISTIDINE KINASE"/>
    <property type="match status" value="1"/>
</dbReference>
<dbReference type="PANTHER" id="PTHR40448:SF1">
    <property type="entry name" value="TWO-COMPONENT SENSOR HISTIDINE KINASE"/>
    <property type="match status" value="1"/>
</dbReference>
<evidence type="ECO:0000256" key="1">
    <source>
        <dbReference type="SAM" id="Phobius"/>
    </source>
</evidence>
<feature type="transmembrane region" description="Helical" evidence="1">
    <location>
        <begin position="130"/>
        <end position="151"/>
    </location>
</feature>
<protein>
    <submittedName>
        <fullName evidence="3">Two-component system sensor histidine kinase AgrC</fullName>
    </submittedName>
</protein>
<dbReference type="AlphaFoldDB" id="A0A2Y9C9U7"/>
<gene>
    <name evidence="3" type="ORF">A8806_103356</name>
</gene>
<dbReference type="Gene3D" id="3.30.565.10">
    <property type="entry name" value="Histidine kinase-like ATPase, C-terminal domain"/>
    <property type="match status" value="1"/>
</dbReference>
<keyword evidence="3" id="KW-0418">Kinase</keyword>
<sequence length="451" mass="51135">MPASLIIRTIFILVIDSISSHLVLYLFLFAIADSRIRWKDAGRMMLISVPLTTLAAWFLYYMVSIHILLGYALSSLVTIGLNVILITVYLKWHPLKSLTALALAAAMQVGTGAIFASIISGVSIAESAGLVKYIFWMVIVYPAVVFAICLLLTRLQLGRYMRFLLSDEKSLVFTASAALVLEIFVELLFTMKDVFQANFNFTYILSILTFLLLILCFFTYISAKGERDSKIRMQEAMLLEQRHYMENLEAIQKEMRAFRHDYKNILSGMSVYAEEGNTQEIKNALRKMEADFDYKVGENIRQAGQLGNIQIPELKSLVLSKLSRMKEKQIVCNLEVFRPVTEVSMDVLDLNRCLGILLDNAIEAADITEGSSVDLIISRQEDMVTIIVSNPWNKELALHSIWKEGYSTKGEGRGLGLPGYQRILEKYENVFPVTSWKNHIFTQEIKIMNKG</sequence>
<feature type="transmembrane region" description="Helical" evidence="1">
    <location>
        <begin position="6"/>
        <end position="32"/>
    </location>
</feature>
<dbReference type="InterPro" id="IPR036890">
    <property type="entry name" value="HATPase_C_sf"/>
</dbReference>
<feature type="transmembrane region" description="Helical" evidence="1">
    <location>
        <begin position="201"/>
        <end position="223"/>
    </location>
</feature>
<keyword evidence="3" id="KW-0808">Transferase</keyword>
<evidence type="ECO:0000259" key="2">
    <source>
        <dbReference type="Pfam" id="PF14501"/>
    </source>
</evidence>
<keyword evidence="1" id="KW-1133">Transmembrane helix</keyword>